<dbReference type="EMBL" id="CM035415">
    <property type="protein sequence ID" value="KAH7428218.1"/>
    <property type="molecule type" value="Genomic_DNA"/>
</dbReference>
<keyword evidence="7 10" id="KW-0472">Membrane</keyword>
<keyword evidence="12" id="KW-1185">Reference proteome</keyword>
<reference evidence="11" key="1">
    <citation type="submission" date="2021-08" db="EMBL/GenBank/DDBJ databases">
        <title>WGS assembly of Ceratopteris richardii.</title>
        <authorList>
            <person name="Marchant D.B."/>
            <person name="Chen G."/>
            <person name="Jenkins J."/>
            <person name="Shu S."/>
            <person name="Leebens-Mack J."/>
            <person name="Grimwood J."/>
            <person name="Schmutz J."/>
            <person name="Soltis P."/>
            <person name="Soltis D."/>
            <person name="Chen Z.-H."/>
        </authorList>
    </citation>
    <scope>NUCLEOTIDE SEQUENCE</scope>
    <source>
        <strain evidence="11">Whitten #5841</strain>
        <tissue evidence="11">Leaf</tissue>
    </source>
</reference>
<feature type="transmembrane region" description="Helical" evidence="10">
    <location>
        <begin position="268"/>
        <end position="293"/>
    </location>
</feature>
<dbReference type="AlphaFoldDB" id="A0A8T2U0R3"/>
<proteinExistence type="predicted"/>
<evidence type="ECO:0000256" key="7">
    <source>
        <dbReference type="ARBA" id="ARBA00023136"/>
    </source>
</evidence>
<evidence type="ECO:0000256" key="6">
    <source>
        <dbReference type="ARBA" id="ARBA00022989"/>
    </source>
</evidence>
<evidence type="ECO:0000256" key="10">
    <source>
        <dbReference type="SAM" id="Phobius"/>
    </source>
</evidence>
<keyword evidence="4" id="KW-0732">Signal</keyword>
<dbReference type="InterPro" id="IPR032675">
    <property type="entry name" value="LRR_dom_sf"/>
</dbReference>
<comment type="caution">
    <text evidence="11">The sequence shown here is derived from an EMBL/GenBank/DDBJ whole genome shotgun (WGS) entry which is preliminary data.</text>
</comment>
<dbReference type="Pfam" id="PF00560">
    <property type="entry name" value="LRR_1"/>
    <property type="match status" value="1"/>
</dbReference>
<keyword evidence="8" id="KW-0675">Receptor</keyword>
<dbReference type="FunFam" id="3.80.10.10:FF:000041">
    <property type="entry name" value="LRR receptor-like serine/threonine-protein kinase ERECTA"/>
    <property type="match status" value="1"/>
</dbReference>
<sequence length="340" mass="36327">MSESVITRLSRQPSCLAILMFFSLVLFQQYSMIIDAADQQDETNADMGDDSACLKGFMEAFYVPHPVSDINGRRTHFTSWTAIALEGNPCTKNASANNLFGVRCNNGNRVESIALPSEGLVGEIPSTLSLCSSLTNLDLSSNGITGNLPTSLGNLANLVTLSLSNNQISGSIPLELSTCYALREIDLSNNSLSGPIPPQLGLLPLVEFNVSYNNLSGSIPFTLSNTSSGSPRFGITSFFRNPGLYGYPLTDEASESRKASSSQAKMNYVLLAITILFTVGVACCLILLCVLCAGHCQTCRDGGSAQRDLEQNHSSPSCSPTGVPVDGWKEVLNQLERSSS</sequence>
<evidence type="ECO:0000313" key="11">
    <source>
        <dbReference type="EMBL" id="KAH7428218.1"/>
    </source>
</evidence>
<dbReference type="PANTHER" id="PTHR27000">
    <property type="entry name" value="LEUCINE-RICH REPEAT RECEPTOR-LIKE PROTEIN KINASE FAMILY PROTEIN-RELATED"/>
    <property type="match status" value="1"/>
</dbReference>
<evidence type="ECO:0000256" key="4">
    <source>
        <dbReference type="ARBA" id="ARBA00022729"/>
    </source>
</evidence>
<gene>
    <name evidence="11" type="ORF">KP509_10G081300</name>
</gene>
<evidence type="ECO:0000256" key="9">
    <source>
        <dbReference type="ARBA" id="ARBA00023180"/>
    </source>
</evidence>
<evidence type="ECO:0000256" key="2">
    <source>
        <dbReference type="ARBA" id="ARBA00022614"/>
    </source>
</evidence>
<keyword evidence="3 10" id="KW-0812">Transmembrane</keyword>
<dbReference type="SUPFAM" id="SSF52058">
    <property type="entry name" value="L domain-like"/>
    <property type="match status" value="1"/>
</dbReference>
<accession>A0A8T2U0R3</accession>
<keyword evidence="9" id="KW-0325">Glycoprotein</keyword>
<keyword evidence="2" id="KW-0433">Leucine-rich repeat</keyword>
<protein>
    <submittedName>
        <fullName evidence="11">Uncharacterized protein</fullName>
    </submittedName>
</protein>
<dbReference type="Pfam" id="PF13855">
    <property type="entry name" value="LRR_8"/>
    <property type="match status" value="1"/>
</dbReference>
<dbReference type="PROSITE" id="PS51450">
    <property type="entry name" value="LRR"/>
    <property type="match status" value="1"/>
</dbReference>
<dbReference type="InterPro" id="IPR001611">
    <property type="entry name" value="Leu-rich_rpt"/>
</dbReference>
<dbReference type="Gene3D" id="3.80.10.10">
    <property type="entry name" value="Ribonuclease Inhibitor"/>
    <property type="match status" value="1"/>
</dbReference>
<name>A0A8T2U0R3_CERRI</name>
<evidence type="ECO:0000256" key="3">
    <source>
        <dbReference type="ARBA" id="ARBA00022692"/>
    </source>
</evidence>
<keyword evidence="5" id="KW-0677">Repeat</keyword>
<organism evidence="11 12">
    <name type="scientific">Ceratopteris richardii</name>
    <name type="common">Triangle waterfern</name>
    <dbReference type="NCBI Taxonomy" id="49495"/>
    <lineage>
        <taxon>Eukaryota</taxon>
        <taxon>Viridiplantae</taxon>
        <taxon>Streptophyta</taxon>
        <taxon>Embryophyta</taxon>
        <taxon>Tracheophyta</taxon>
        <taxon>Polypodiopsida</taxon>
        <taxon>Polypodiidae</taxon>
        <taxon>Polypodiales</taxon>
        <taxon>Pteridineae</taxon>
        <taxon>Pteridaceae</taxon>
        <taxon>Parkerioideae</taxon>
        <taxon>Ceratopteris</taxon>
    </lineage>
</organism>
<dbReference type="GO" id="GO:0016020">
    <property type="term" value="C:membrane"/>
    <property type="evidence" value="ECO:0007669"/>
    <property type="project" value="UniProtKB-SubCell"/>
</dbReference>
<evidence type="ECO:0000313" key="12">
    <source>
        <dbReference type="Proteomes" id="UP000825935"/>
    </source>
</evidence>
<dbReference type="OrthoDB" id="544346at2759"/>
<evidence type="ECO:0000256" key="1">
    <source>
        <dbReference type="ARBA" id="ARBA00004167"/>
    </source>
</evidence>
<evidence type="ECO:0000256" key="8">
    <source>
        <dbReference type="ARBA" id="ARBA00023170"/>
    </source>
</evidence>
<comment type="subcellular location">
    <subcellularLocation>
        <location evidence="1">Membrane</location>
        <topology evidence="1">Single-pass membrane protein</topology>
    </subcellularLocation>
</comment>
<dbReference type="PANTHER" id="PTHR27000:SF642">
    <property type="entry name" value="INACTIVE LEUCINE-RICH REPEAT RECEPTOR KINASE XIAO-RELATED"/>
    <property type="match status" value="1"/>
</dbReference>
<evidence type="ECO:0000256" key="5">
    <source>
        <dbReference type="ARBA" id="ARBA00022737"/>
    </source>
</evidence>
<dbReference type="Proteomes" id="UP000825935">
    <property type="component" value="Chromosome 10"/>
</dbReference>
<keyword evidence="6 10" id="KW-1133">Transmembrane helix</keyword>